<dbReference type="CDD" id="cd01335">
    <property type="entry name" value="Radical_SAM"/>
    <property type="match status" value="1"/>
</dbReference>
<evidence type="ECO:0000313" key="9">
    <source>
        <dbReference type="Proteomes" id="UP000649604"/>
    </source>
</evidence>
<proteinExistence type="predicted"/>
<reference evidence="8" key="1">
    <citation type="submission" date="2019-11" db="EMBL/GenBank/DDBJ databases">
        <title>Microbial mats filling the niche in hypersaline microbial mats.</title>
        <authorList>
            <person name="Wong H.L."/>
            <person name="Macleod F.I."/>
            <person name="White R.A. III"/>
            <person name="Burns B.P."/>
        </authorList>
    </citation>
    <scope>NUCLEOTIDE SEQUENCE</scope>
    <source>
        <strain evidence="8">Rbin_158</strain>
    </source>
</reference>
<dbReference type="SFLD" id="SFLDG01082">
    <property type="entry name" value="B12-binding_domain_containing"/>
    <property type="match status" value="1"/>
</dbReference>
<dbReference type="InterPro" id="IPR023404">
    <property type="entry name" value="rSAM_horseshoe"/>
</dbReference>
<evidence type="ECO:0000256" key="2">
    <source>
        <dbReference type="ARBA" id="ARBA00022485"/>
    </source>
</evidence>
<dbReference type="InterPro" id="IPR058240">
    <property type="entry name" value="rSAM_sf"/>
</dbReference>
<evidence type="ECO:0000256" key="3">
    <source>
        <dbReference type="ARBA" id="ARBA00022691"/>
    </source>
</evidence>
<organism evidence="8 9">
    <name type="scientific">candidate division KSB3 bacterium</name>
    <dbReference type="NCBI Taxonomy" id="2044937"/>
    <lineage>
        <taxon>Bacteria</taxon>
        <taxon>candidate division KSB3</taxon>
    </lineage>
</organism>
<gene>
    <name evidence="8" type="ORF">GF339_18545</name>
</gene>
<keyword evidence="6" id="KW-0411">Iron-sulfur</keyword>
<dbReference type="GO" id="GO:0002926">
    <property type="term" value="P:tRNA wobble base 5-methoxycarbonylmethyl-2-thiouridinylation"/>
    <property type="evidence" value="ECO:0007669"/>
    <property type="project" value="TreeGrafter"/>
</dbReference>
<dbReference type="SUPFAM" id="SSF102114">
    <property type="entry name" value="Radical SAM enzymes"/>
    <property type="match status" value="1"/>
</dbReference>
<dbReference type="AlphaFoldDB" id="A0A9D5JYN5"/>
<comment type="cofactor">
    <cofactor evidence="1">
        <name>[4Fe-4S] cluster</name>
        <dbReference type="ChEBI" id="CHEBI:49883"/>
    </cofactor>
</comment>
<evidence type="ECO:0000313" key="8">
    <source>
        <dbReference type="EMBL" id="MBD3326590.1"/>
    </source>
</evidence>
<dbReference type="InterPro" id="IPR039661">
    <property type="entry name" value="ELP3"/>
</dbReference>
<dbReference type="Gene3D" id="3.80.30.20">
    <property type="entry name" value="tm_1862 like domain"/>
    <property type="match status" value="1"/>
</dbReference>
<sequence length="346" mass="38006">MRKIIPIFVPHQGCPRRCIFCHQPHITGIPLHASVTPETVRKTIDTALQEPKSRAKQARFEVAFYGGSFTGLAVTLQARLLRAVQAYVDSGDLTGIRLSSHPGLFDDAIFALLNAFSVTTVELGVQSFDDKVLRLAGRGHTAEEAVQTIGRLQRLSIDVGLHLMIGLPGDSHAKSLDSARKAVALQPTSVRIHPTLVLRDTPLETMYRAGQYTPLSLNAAVTTCKDLVKLFRAHHIPVIRIGLQPTPAMGRTIAAGPFHPALRQLVDAELMADQMAELYRHHVFPGKYMTVLVAPQDVSTVRGQKNRNLTRLQQQFDLRDIQIVPDASLPRGEIALGSPAQPPHRP</sequence>
<dbReference type="Pfam" id="PF16199">
    <property type="entry name" value="Radical_SAM_C"/>
    <property type="match status" value="1"/>
</dbReference>
<keyword evidence="2" id="KW-0004">4Fe-4S</keyword>
<name>A0A9D5JYN5_9BACT</name>
<feature type="domain" description="Radical SAM core" evidence="7">
    <location>
        <begin position="1"/>
        <end position="237"/>
    </location>
</feature>
<evidence type="ECO:0000256" key="5">
    <source>
        <dbReference type="ARBA" id="ARBA00023004"/>
    </source>
</evidence>
<dbReference type="GO" id="GO:0051539">
    <property type="term" value="F:4 iron, 4 sulfur cluster binding"/>
    <property type="evidence" value="ECO:0007669"/>
    <property type="project" value="UniProtKB-KW"/>
</dbReference>
<evidence type="ECO:0000256" key="1">
    <source>
        <dbReference type="ARBA" id="ARBA00001966"/>
    </source>
</evidence>
<dbReference type="Pfam" id="PF04055">
    <property type="entry name" value="Radical_SAM"/>
    <property type="match status" value="1"/>
</dbReference>
<evidence type="ECO:0000259" key="7">
    <source>
        <dbReference type="PROSITE" id="PS51918"/>
    </source>
</evidence>
<accession>A0A9D5JYN5</accession>
<keyword evidence="5" id="KW-0408">Iron</keyword>
<evidence type="ECO:0000256" key="4">
    <source>
        <dbReference type="ARBA" id="ARBA00022723"/>
    </source>
</evidence>
<keyword evidence="4" id="KW-0479">Metal-binding</keyword>
<dbReference type="PROSITE" id="PS51918">
    <property type="entry name" value="RADICAL_SAM"/>
    <property type="match status" value="1"/>
</dbReference>
<dbReference type="PANTHER" id="PTHR11135">
    <property type="entry name" value="HISTONE ACETYLTRANSFERASE-RELATED"/>
    <property type="match status" value="1"/>
</dbReference>
<evidence type="ECO:0000256" key="6">
    <source>
        <dbReference type="ARBA" id="ARBA00023014"/>
    </source>
</evidence>
<dbReference type="SFLD" id="SFLDS00029">
    <property type="entry name" value="Radical_SAM"/>
    <property type="match status" value="1"/>
</dbReference>
<dbReference type="Proteomes" id="UP000649604">
    <property type="component" value="Unassembled WGS sequence"/>
</dbReference>
<dbReference type="SFLD" id="SFLDG01086">
    <property type="entry name" value="elongater_protein-like"/>
    <property type="match status" value="1"/>
</dbReference>
<dbReference type="SMART" id="SM00729">
    <property type="entry name" value="Elp3"/>
    <property type="match status" value="1"/>
</dbReference>
<dbReference type="EMBL" id="WJJP01000603">
    <property type="protein sequence ID" value="MBD3326590.1"/>
    <property type="molecule type" value="Genomic_DNA"/>
</dbReference>
<comment type="caution">
    <text evidence="8">The sequence shown here is derived from an EMBL/GenBank/DDBJ whole genome shotgun (WGS) entry which is preliminary data.</text>
</comment>
<dbReference type="GO" id="GO:0003824">
    <property type="term" value="F:catalytic activity"/>
    <property type="evidence" value="ECO:0007669"/>
    <property type="project" value="InterPro"/>
</dbReference>
<keyword evidence="3" id="KW-0949">S-adenosyl-L-methionine</keyword>
<dbReference type="InterPro" id="IPR032432">
    <property type="entry name" value="Radical_SAM_C"/>
</dbReference>
<dbReference type="GO" id="GO:0005737">
    <property type="term" value="C:cytoplasm"/>
    <property type="evidence" value="ECO:0007669"/>
    <property type="project" value="TreeGrafter"/>
</dbReference>
<dbReference type="GO" id="GO:0046872">
    <property type="term" value="F:metal ion binding"/>
    <property type="evidence" value="ECO:0007669"/>
    <property type="project" value="UniProtKB-KW"/>
</dbReference>
<dbReference type="PANTHER" id="PTHR11135:SF0">
    <property type="entry name" value="ELONGATOR COMPLEX PROTEIN 3"/>
    <property type="match status" value="1"/>
</dbReference>
<dbReference type="InterPro" id="IPR007197">
    <property type="entry name" value="rSAM"/>
</dbReference>
<protein>
    <submittedName>
        <fullName evidence="8">Radical SAM protein</fullName>
    </submittedName>
</protein>
<dbReference type="InterPro" id="IPR006638">
    <property type="entry name" value="Elp3/MiaA/NifB-like_rSAM"/>
</dbReference>